<dbReference type="Pfam" id="PF00132">
    <property type="entry name" value="Hexapep"/>
    <property type="match status" value="1"/>
</dbReference>
<sequence length="221" mass="24130">MFKSILRNPRRIFSYFYSYWLSTFYVAEKNCPLPILIKSPGLPVKVRKKRDAKIIVSGQLILDSRSSPNPKSNIIIELGYNAILEVKGTVILHQGTVITVNDNAKVVLGTDISKTIEAAYNFKIVADEYVQIGSGGIISWDVFITDSSAHKIGNPPSIKNAPVIINEDVWISLNATILKGVEIGRGAVIGARAVVVKDVPPGSIAAGNPAKVVSRDIYWQL</sequence>
<accession>A0A498RD01</accession>
<organism evidence="1 2">
    <name type="scientific">Lucifera butyrica</name>
    <dbReference type="NCBI Taxonomy" id="1351585"/>
    <lineage>
        <taxon>Bacteria</taxon>
        <taxon>Bacillati</taxon>
        <taxon>Bacillota</taxon>
        <taxon>Negativicutes</taxon>
        <taxon>Veillonellales</taxon>
        <taxon>Veillonellaceae</taxon>
        <taxon>Lucifera</taxon>
    </lineage>
</organism>
<evidence type="ECO:0008006" key="3">
    <source>
        <dbReference type="Google" id="ProtNLM"/>
    </source>
</evidence>
<dbReference type="Gene3D" id="2.160.10.10">
    <property type="entry name" value="Hexapeptide repeat proteins"/>
    <property type="match status" value="1"/>
</dbReference>
<dbReference type="Proteomes" id="UP000277811">
    <property type="component" value="Unassembled WGS sequence"/>
</dbReference>
<dbReference type="RefSeq" id="WP_122630118.1">
    <property type="nucleotide sequence ID" value="NZ_UPPP01000116.1"/>
</dbReference>
<dbReference type="EMBL" id="UPPP01000116">
    <property type="protein sequence ID" value="VBB09321.1"/>
    <property type="molecule type" value="Genomic_DNA"/>
</dbReference>
<evidence type="ECO:0000313" key="2">
    <source>
        <dbReference type="Proteomes" id="UP000277811"/>
    </source>
</evidence>
<keyword evidence="2" id="KW-1185">Reference proteome</keyword>
<dbReference type="InterPro" id="IPR011004">
    <property type="entry name" value="Trimer_LpxA-like_sf"/>
</dbReference>
<dbReference type="PANTHER" id="PTHR23416">
    <property type="entry name" value="SIALIC ACID SYNTHASE-RELATED"/>
    <property type="match status" value="1"/>
</dbReference>
<protein>
    <recommendedName>
        <fullName evidence="3">Trimeric lpxa-like</fullName>
    </recommendedName>
</protein>
<name>A0A498RD01_9FIRM</name>
<proteinExistence type="predicted"/>
<dbReference type="OrthoDB" id="9801697at2"/>
<dbReference type="CDD" id="cd04647">
    <property type="entry name" value="LbH_MAT_like"/>
    <property type="match status" value="1"/>
</dbReference>
<reference evidence="1 2" key="1">
    <citation type="submission" date="2018-06" db="EMBL/GenBank/DDBJ databases">
        <authorList>
            <person name="Strepis N."/>
        </authorList>
    </citation>
    <scope>NUCLEOTIDE SEQUENCE [LARGE SCALE GENOMIC DNA]</scope>
    <source>
        <strain evidence="1">LUCI</strain>
    </source>
</reference>
<dbReference type="AlphaFoldDB" id="A0A498RD01"/>
<dbReference type="InterPro" id="IPR051159">
    <property type="entry name" value="Hexapeptide_acetyltransf"/>
</dbReference>
<dbReference type="InterPro" id="IPR001451">
    <property type="entry name" value="Hexapep"/>
</dbReference>
<evidence type="ECO:0000313" key="1">
    <source>
        <dbReference type="EMBL" id="VBB09321.1"/>
    </source>
</evidence>
<dbReference type="SUPFAM" id="SSF51161">
    <property type="entry name" value="Trimeric LpxA-like enzymes"/>
    <property type="match status" value="1"/>
</dbReference>
<gene>
    <name evidence="1" type="ORF">LUCI_4611</name>
</gene>